<comment type="caution">
    <text evidence="6">The sequence shown here is derived from an EMBL/GenBank/DDBJ whole genome shotgun (WGS) entry which is preliminary data.</text>
</comment>
<dbReference type="Pfam" id="PF07043">
    <property type="entry name" value="DUF1328"/>
    <property type="match status" value="1"/>
</dbReference>
<name>A0A9D2HE47_9BACT</name>
<sequence length="49" mass="5274">MFTWAVIFLIIAIIAAVLGFGTLAGTAAWAAKIVFVVGLILFIVSLFFR</sequence>
<proteinExistence type="inferred from homology"/>
<reference evidence="6" key="2">
    <citation type="submission" date="2021-04" db="EMBL/GenBank/DDBJ databases">
        <authorList>
            <person name="Gilroy R."/>
        </authorList>
    </citation>
    <scope>NUCLEOTIDE SEQUENCE</scope>
    <source>
        <strain evidence="6">CHK186-16707</strain>
    </source>
</reference>
<gene>
    <name evidence="6" type="ORF">H9962_10400</name>
</gene>
<dbReference type="Proteomes" id="UP000824225">
    <property type="component" value="Unassembled WGS sequence"/>
</dbReference>
<keyword evidence="1" id="KW-1003">Cell membrane</keyword>
<dbReference type="NCBIfam" id="NF010229">
    <property type="entry name" value="PRK13682.1-4"/>
    <property type="match status" value="1"/>
</dbReference>
<evidence type="ECO:0000313" key="6">
    <source>
        <dbReference type="EMBL" id="HJA09578.1"/>
    </source>
</evidence>
<keyword evidence="2 5" id="KW-0812">Transmembrane</keyword>
<keyword evidence="3 5" id="KW-1133">Transmembrane helix</keyword>
<dbReference type="AlphaFoldDB" id="A0A9D2HE47"/>
<evidence type="ECO:0000256" key="5">
    <source>
        <dbReference type="SAM" id="Phobius"/>
    </source>
</evidence>
<dbReference type="InterPro" id="IPR009760">
    <property type="entry name" value="DUF1328"/>
</dbReference>
<reference evidence="6" key="1">
    <citation type="journal article" date="2021" name="PeerJ">
        <title>Extensive microbial diversity within the chicken gut microbiome revealed by metagenomics and culture.</title>
        <authorList>
            <person name="Gilroy R."/>
            <person name="Ravi A."/>
            <person name="Getino M."/>
            <person name="Pursley I."/>
            <person name="Horton D.L."/>
            <person name="Alikhan N.F."/>
            <person name="Baker D."/>
            <person name="Gharbi K."/>
            <person name="Hall N."/>
            <person name="Watson M."/>
            <person name="Adriaenssens E.M."/>
            <person name="Foster-Nyarko E."/>
            <person name="Jarju S."/>
            <person name="Secka A."/>
            <person name="Antonio M."/>
            <person name="Oren A."/>
            <person name="Chaudhuri R.R."/>
            <person name="La Ragione R."/>
            <person name="Hildebrand F."/>
            <person name="Pallen M.J."/>
        </authorList>
    </citation>
    <scope>NUCLEOTIDE SEQUENCE</scope>
    <source>
        <strain evidence="6">CHK186-16707</strain>
    </source>
</reference>
<dbReference type="HAMAP" id="MF_01361">
    <property type="entry name" value="UPF0391"/>
    <property type="match status" value="1"/>
</dbReference>
<evidence type="ECO:0000313" key="7">
    <source>
        <dbReference type="Proteomes" id="UP000824225"/>
    </source>
</evidence>
<dbReference type="GO" id="GO:0005886">
    <property type="term" value="C:plasma membrane"/>
    <property type="evidence" value="ECO:0007669"/>
    <property type="project" value="InterPro"/>
</dbReference>
<evidence type="ECO:0000256" key="2">
    <source>
        <dbReference type="ARBA" id="ARBA00022692"/>
    </source>
</evidence>
<organism evidence="6 7">
    <name type="scientific">Candidatus Mailhella merdigallinarum</name>
    <dbReference type="NCBI Taxonomy" id="2838658"/>
    <lineage>
        <taxon>Bacteria</taxon>
        <taxon>Pseudomonadati</taxon>
        <taxon>Thermodesulfobacteriota</taxon>
        <taxon>Desulfovibrionia</taxon>
        <taxon>Desulfovibrionales</taxon>
        <taxon>Desulfovibrionaceae</taxon>
        <taxon>Mailhella</taxon>
    </lineage>
</organism>
<dbReference type="EMBL" id="DXAN01000032">
    <property type="protein sequence ID" value="HJA09578.1"/>
    <property type="molecule type" value="Genomic_DNA"/>
</dbReference>
<dbReference type="PIRSF" id="PIRSF036466">
    <property type="entry name" value="UCP036466"/>
    <property type="match status" value="1"/>
</dbReference>
<keyword evidence="4 5" id="KW-0472">Membrane</keyword>
<evidence type="ECO:0000256" key="1">
    <source>
        <dbReference type="ARBA" id="ARBA00022475"/>
    </source>
</evidence>
<protein>
    <submittedName>
        <fullName evidence="6">DUF1328 domain-containing protein</fullName>
    </submittedName>
</protein>
<evidence type="ECO:0000256" key="4">
    <source>
        <dbReference type="ARBA" id="ARBA00023136"/>
    </source>
</evidence>
<accession>A0A9D2HE47</accession>
<evidence type="ECO:0000256" key="3">
    <source>
        <dbReference type="ARBA" id="ARBA00022989"/>
    </source>
</evidence>
<feature type="transmembrane region" description="Helical" evidence="5">
    <location>
        <begin position="29"/>
        <end position="48"/>
    </location>
</feature>